<evidence type="ECO:0000313" key="1">
    <source>
        <dbReference type="EMBL" id="CAG8699269.1"/>
    </source>
</evidence>
<comment type="caution">
    <text evidence="1">The sequence shown here is derived from an EMBL/GenBank/DDBJ whole genome shotgun (WGS) entry which is preliminary data.</text>
</comment>
<sequence>MARGVHIENLCHEIITKYLGSPQSKIADLKTSKYPSGLKLDIYYSQYGLVIEVQGYQHEKYIEFFHRGNPNNFIKQQEQNQLKKELCEETNKVSTETLLT</sequence>
<organism evidence="1 2">
    <name type="scientific">Gigaspora margarita</name>
    <dbReference type="NCBI Taxonomy" id="4874"/>
    <lineage>
        <taxon>Eukaryota</taxon>
        <taxon>Fungi</taxon>
        <taxon>Fungi incertae sedis</taxon>
        <taxon>Mucoromycota</taxon>
        <taxon>Glomeromycotina</taxon>
        <taxon>Glomeromycetes</taxon>
        <taxon>Diversisporales</taxon>
        <taxon>Gigasporaceae</taxon>
        <taxon>Gigaspora</taxon>
    </lineage>
</organism>
<evidence type="ECO:0000313" key="2">
    <source>
        <dbReference type="Proteomes" id="UP000789901"/>
    </source>
</evidence>
<keyword evidence="2" id="KW-1185">Reference proteome</keyword>
<gene>
    <name evidence="1" type="ORF">GMARGA_LOCUS12016</name>
</gene>
<proteinExistence type="predicted"/>
<reference evidence="1 2" key="1">
    <citation type="submission" date="2021-06" db="EMBL/GenBank/DDBJ databases">
        <authorList>
            <person name="Kallberg Y."/>
            <person name="Tangrot J."/>
            <person name="Rosling A."/>
        </authorList>
    </citation>
    <scope>NUCLEOTIDE SEQUENCE [LARGE SCALE GENOMIC DNA]</scope>
    <source>
        <strain evidence="1 2">120-4 pot B 10/14</strain>
    </source>
</reference>
<dbReference type="EMBL" id="CAJVQB010007216">
    <property type="protein sequence ID" value="CAG8699269.1"/>
    <property type="molecule type" value="Genomic_DNA"/>
</dbReference>
<dbReference type="Proteomes" id="UP000789901">
    <property type="component" value="Unassembled WGS sequence"/>
</dbReference>
<name>A0ABN7UY93_GIGMA</name>
<accession>A0ABN7UY93</accession>
<protein>
    <submittedName>
        <fullName evidence="1">34916_t:CDS:1</fullName>
    </submittedName>
</protein>